<keyword evidence="4" id="KW-0378">Hydrolase</keyword>
<name>A0A7K4I2F1_ESCFE</name>
<dbReference type="GO" id="GO:0071111">
    <property type="term" value="F:cyclic-guanylate-specific phosphodiesterase activity"/>
    <property type="evidence" value="ECO:0007669"/>
    <property type="project" value="UniProtKB-EC"/>
</dbReference>
<dbReference type="Gene3D" id="3.20.20.450">
    <property type="entry name" value="EAL domain"/>
    <property type="match status" value="1"/>
</dbReference>
<dbReference type="EMBL" id="CP055675">
    <property type="protein sequence ID" value="QLN00444.1"/>
    <property type="molecule type" value="Genomic_DNA"/>
</dbReference>
<dbReference type="InterPro" id="IPR001633">
    <property type="entry name" value="EAL_dom"/>
</dbReference>
<keyword evidence="2" id="KW-0973">c-di-GMP</keyword>
<dbReference type="InterPro" id="IPR012226">
    <property type="entry name" value="Diguanyl_cyclase/Pdiesterase"/>
</dbReference>
<evidence type="ECO:0000313" key="5">
    <source>
        <dbReference type="Proteomes" id="UP000510927"/>
    </source>
</evidence>
<dbReference type="PANTHER" id="PTHR44757">
    <property type="entry name" value="DIGUANYLATE CYCLASE DGCP"/>
    <property type="match status" value="1"/>
</dbReference>
<evidence type="ECO:0000256" key="3">
    <source>
        <dbReference type="ARBA" id="ARBA00034290"/>
    </source>
</evidence>
<dbReference type="OMA" id="WHDPVLG"/>
<dbReference type="InterPro" id="IPR000014">
    <property type="entry name" value="PAS"/>
</dbReference>
<dbReference type="InterPro" id="IPR001610">
    <property type="entry name" value="PAC"/>
</dbReference>
<dbReference type="SUPFAM" id="SSF141868">
    <property type="entry name" value="EAL domain-like"/>
    <property type="match status" value="1"/>
</dbReference>
<proteinExistence type="predicted"/>
<sequence>MKLTDAENSDDGIFFPALEQNMMGAVLINENDEVLFFNPAAEKLWGYTREEVIGNNISMLIPQDLRPAHPDYIRHNREGGKPRVEGMSRELQLEKKDGSKIWTRFALSKVTAAGKIFYLALVRDASVEVAQKEQTRLLIIAVDHLDRPVIVLDPERRIVQCNRAFTEMFGHCVSEAAGKQPDELLNIPELPSDNRLRVKQLLWKYGRDQDEFLMLTRAGEKIWIKASISPVYDKMSVLQNLVMTFSDITEERQIRQLEGNILAAMCSSPPFHEMGEIICRNIESILRNTHVSLYALRNSVPLHWASSSRDIDTTNAKVWSLTIRQRDGAPAGTLLIKTIAGQETSGFIERVADISQHLAALALEQEKSRQHIEQLIQFDPLTGLPNRNNLHSYLDELVGKDISPVVYLISIDNLQDVIDSLGYAWADQAVLEVVHRIRDKLKPDQYLCRVEGIQFVLVSQENDVSTITQMADELKSISSPPVLIDDKVFPLTLSIGISYDVGKNRDYLLSTAHNAMDFIRKNGGNSWQFFNPAMNQMVKERLILGAALKEAIANNQLRLVYQPQIYSETGELYGFEALARWNDPQHGNVPPSRFIPLAEEIGEIENIGRWVVREACRQLAEWRSLALNIPTLSVNLSALHFRSSQLPNQVSEAMEEFAIPGGQLTVEITESMMMEQNEEILSRIQILRNMGVGLSVDDFGTGFSGLSRLVSLPVTEIKIDKSFVDRCLSEKRIRSLLEAITSIGQRLNLEVVAEGVETKEQFELLQEIRCPVIQGYFFSRPLPAEDIPGWMTSALPLRIDS</sequence>
<dbReference type="InterPro" id="IPR000160">
    <property type="entry name" value="GGDEF_dom"/>
</dbReference>
<dbReference type="SMART" id="SM00091">
    <property type="entry name" value="PAS"/>
    <property type="match status" value="2"/>
</dbReference>
<dbReference type="NCBIfam" id="NF008467">
    <property type="entry name" value="PRK11359.1"/>
    <property type="match status" value="1"/>
</dbReference>
<dbReference type="InterPro" id="IPR035965">
    <property type="entry name" value="PAS-like_dom_sf"/>
</dbReference>
<dbReference type="Gene3D" id="3.30.450.20">
    <property type="entry name" value="PAS domain"/>
    <property type="match status" value="2"/>
</dbReference>
<dbReference type="RefSeq" id="WP_000778563.1">
    <property type="nucleotide sequence ID" value="NZ_AP027926.1"/>
</dbReference>
<dbReference type="AlphaFoldDB" id="A0A7K4I2F1"/>
<accession>A0A7K4I2F1</accession>
<dbReference type="Pfam" id="PF00563">
    <property type="entry name" value="EAL"/>
    <property type="match status" value="1"/>
</dbReference>
<gene>
    <name evidence="4" type="primary">dosP</name>
    <name evidence="4" type="synonym">pdeO</name>
    <name evidence="4" type="ORF">HVY52_11745</name>
</gene>
<dbReference type="InterPro" id="IPR043128">
    <property type="entry name" value="Rev_trsase/Diguanyl_cyclase"/>
</dbReference>
<dbReference type="Proteomes" id="UP000510927">
    <property type="component" value="Chromosome"/>
</dbReference>
<dbReference type="GeneID" id="75057377"/>
<dbReference type="SMART" id="SM00052">
    <property type="entry name" value="EAL"/>
    <property type="match status" value="1"/>
</dbReference>
<dbReference type="Gene3D" id="3.30.70.270">
    <property type="match status" value="1"/>
</dbReference>
<dbReference type="Pfam" id="PF13426">
    <property type="entry name" value="PAS_9"/>
    <property type="match status" value="2"/>
</dbReference>
<dbReference type="PROSITE" id="PS50112">
    <property type="entry name" value="PAS"/>
    <property type="match status" value="2"/>
</dbReference>
<dbReference type="PIRSF" id="PIRSF005925">
    <property type="entry name" value="Dos"/>
    <property type="match status" value="1"/>
</dbReference>
<dbReference type="Pfam" id="PF00990">
    <property type="entry name" value="GGDEF"/>
    <property type="match status" value="1"/>
</dbReference>
<dbReference type="PANTHER" id="PTHR44757:SF2">
    <property type="entry name" value="BIOFILM ARCHITECTURE MAINTENANCE PROTEIN MBAA"/>
    <property type="match status" value="1"/>
</dbReference>
<dbReference type="InterPro" id="IPR035919">
    <property type="entry name" value="EAL_sf"/>
</dbReference>
<dbReference type="PROSITE" id="PS50883">
    <property type="entry name" value="EAL"/>
    <property type="match status" value="1"/>
</dbReference>
<dbReference type="SMART" id="SM00086">
    <property type="entry name" value="PAC"/>
    <property type="match status" value="2"/>
</dbReference>
<dbReference type="InterPro" id="IPR052155">
    <property type="entry name" value="Biofilm_reg_signaling"/>
</dbReference>
<dbReference type="SMART" id="SM00267">
    <property type="entry name" value="GGDEF"/>
    <property type="match status" value="1"/>
</dbReference>
<protein>
    <recommendedName>
        <fullName evidence="1">cyclic-guanylate-specific phosphodiesterase</fullName>
        <ecNumber evidence="1">3.1.4.52</ecNumber>
    </recommendedName>
</protein>
<dbReference type="EC" id="3.1.4.52" evidence="1"/>
<evidence type="ECO:0000256" key="2">
    <source>
        <dbReference type="ARBA" id="ARBA00022636"/>
    </source>
</evidence>
<dbReference type="CDD" id="cd01948">
    <property type="entry name" value="EAL"/>
    <property type="match status" value="1"/>
</dbReference>
<dbReference type="FunFam" id="3.20.20.450:FF:000001">
    <property type="entry name" value="Cyclic di-GMP phosphodiesterase yahA"/>
    <property type="match status" value="1"/>
</dbReference>
<reference evidence="4 5" key="1">
    <citation type="submission" date="2020-06" db="EMBL/GenBank/DDBJ databases">
        <title>REHAB project genomes.</title>
        <authorList>
            <person name="Shaw L.P."/>
        </authorList>
    </citation>
    <scope>NUCLEOTIDE SEQUENCE [LARGE SCALE GENOMIC DNA]</scope>
    <source>
        <strain evidence="4 5">RHB28-C13</strain>
    </source>
</reference>
<dbReference type="CDD" id="cd01949">
    <property type="entry name" value="GGDEF"/>
    <property type="match status" value="1"/>
</dbReference>
<dbReference type="PROSITE" id="PS50113">
    <property type="entry name" value="PAC"/>
    <property type="match status" value="1"/>
</dbReference>
<evidence type="ECO:0000256" key="1">
    <source>
        <dbReference type="ARBA" id="ARBA00012282"/>
    </source>
</evidence>
<evidence type="ECO:0000313" key="4">
    <source>
        <dbReference type="EMBL" id="QLN00444.1"/>
    </source>
</evidence>
<dbReference type="NCBIfam" id="TIGR00254">
    <property type="entry name" value="GGDEF"/>
    <property type="match status" value="1"/>
</dbReference>
<dbReference type="InterPro" id="IPR029787">
    <property type="entry name" value="Nucleotide_cyclase"/>
</dbReference>
<organism evidence="4 5">
    <name type="scientific">Escherichia fergusonii</name>
    <dbReference type="NCBI Taxonomy" id="564"/>
    <lineage>
        <taxon>Bacteria</taxon>
        <taxon>Pseudomonadati</taxon>
        <taxon>Pseudomonadota</taxon>
        <taxon>Gammaproteobacteria</taxon>
        <taxon>Enterobacterales</taxon>
        <taxon>Enterobacteriaceae</taxon>
        <taxon>Escherichia</taxon>
    </lineage>
</organism>
<dbReference type="NCBIfam" id="TIGR00229">
    <property type="entry name" value="sensory_box"/>
    <property type="match status" value="2"/>
</dbReference>
<dbReference type="CDD" id="cd00130">
    <property type="entry name" value="PAS"/>
    <property type="match status" value="2"/>
</dbReference>
<dbReference type="SUPFAM" id="SSF55073">
    <property type="entry name" value="Nucleotide cyclase"/>
    <property type="match status" value="1"/>
</dbReference>
<dbReference type="InterPro" id="IPR000700">
    <property type="entry name" value="PAS-assoc_C"/>
</dbReference>
<dbReference type="SUPFAM" id="SSF55785">
    <property type="entry name" value="PYP-like sensor domain (PAS domain)"/>
    <property type="match status" value="2"/>
</dbReference>
<comment type="catalytic activity">
    <reaction evidence="3">
        <text>3',3'-c-di-GMP + H2O = 5'-phosphoguanylyl(3'-&gt;5')guanosine + H(+)</text>
        <dbReference type="Rhea" id="RHEA:24902"/>
        <dbReference type="ChEBI" id="CHEBI:15377"/>
        <dbReference type="ChEBI" id="CHEBI:15378"/>
        <dbReference type="ChEBI" id="CHEBI:58754"/>
        <dbReference type="ChEBI" id="CHEBI:58805"/>
        <dbReference type="EC" id="3.1.4.52"/>
    </reaction>
</comment>
<dbReference type="PROSITE" id="PS50887">
    <property type="entry name" value="GGDEF"/>
    <property type="match status" value="1"/>
</dbReference>